<dbReference type="EMBL" id="AWXR01000004">
    <property type="protein sequence ID" value="ERM84521.1"/>
    <property type="molecule type" value="Genomic_DNA"/>
</dbReference>
<keyword evidence="2" id="KW-1185">Reference proteome</keyword>
<gene>
    <name evidence="1" type="ORF">P872_25530</name>
</gene>
<name>U5C6E3_9BACT</name>
<proteinExistence type="predicted"/>
<comment type="caution">
    <text evidence="1">The sequence shown here is derived from an EMBL/GenBank/DDBJ whole genome shotgun (WGS) entry which is preliminary data.</text>
</comment>
<reference evidence="1 2" key="1">
    <citation type="journal article" date="2013" name="Genome Announc.">
        <title>Draft Genome Sequence of the Psychrophilic and Alkaliphilic Rhodonellum psychrophilum Strain GCM71T.</title>
        <authorList>
            <person name="Hauptmann A.L."/>
            <person name="Glaring M.A."/>
            <person name="Hallin P.F."/>
            <person name="Prieme A."/>
            <person name="Stougaard P."/>
        </authorList>
    </citation>
    <scope>NUCLEOTIDE SEQUENCE [LARGE SCALE GENOMIC DNA]</scope>
    <source>
        <strain evidence="1 2">GCM71</strain>
    </source>
</reference>
<sequence length="39" mass="4690">MTEYPEFWVFRKQPVLVNSNSGGWDDGISGFFKFIYWQI</sequence>
<evidence type="ECO:0000313" key="2">
    <source>
        <dbReference type="Proteomes" id="UP000016843"/>
    </source>
</evidence>
<accession>U5C6E3</accession>
<protein>
    <submittedName>
        <fullName evidence="1">Uncharacterized protein</fullName>
    </submittedName>
</protein>
<dbReference type="Proteomes" id="UP000016843">
    <property type="component" value="Unassembled WGS sequence"/>
</dbReference>
<evidence type="ECO:0000313" key="1">
    <source>
        <dbReference type="EMBL" id="ERM84521.1"/>
    </source>
</evidence>
<dbReference type="AlphaFoldDB" id="U5C6E3"/>
<organism evidence="1 2">
    <name type="scientific">Rhodonellum psychrophilum GCM71 = DSM 17998</name>
    <dbReference type="NCBI Taxonomy" id="1123057"/>
    <lineage>
        <taxon>Bacteria</taxon>
        <taxon>Pseudomonadati</taxon>
        <taxon>Bacteroidota</taxon>
        <taxon>Cytophagia</taxon>
        <taxon>Cytophagales</taxon>
        <taxon>Cytophagaceae</taxon>
        <taxon>Rhodonellum</taxon>
    </lineage>
</organism>